<dbReference type="Gene3D" id="3.40.50.1820">
    <property type="entry name" value="alpha/beta hydrolase"/>
    <property type="match status" value="1"/>
</dbReference>
<dbReference type="AlphaFoldDB" id="A0AAN8I391"/>
<dbReference type="SUPFAM" id="SSF53474">
    <property type="entry name" value="alpha/beta-Hydrolases"/>
    <property type="match status" value="1"/>
</dbReference>
<evidence type="ECO:0000313" key="5">
    <source>
        <dbReference type="Proteomes" id="UP001316803"/>
    </source>
</evidence>
<evidence type="ECO:0000313" key="4">
    <source>
        <dbReference type="EMBL" id="KAK5950044.1"/>
    </source>
</evidence>
<feature type="compositionally biased region" description="Polar residues" evidence="1">
    <location>
        <begin position="133"/>
        <end position="144"/>
    </location>
</feature>
<evidence type="ECO:0000259" key="3">
    <source>
        <dbReference type="Pfam" id="PF00561"/>
    </source>
</evidence>
<organism evidence="4 5">
    <name type="scientific">Knufia fluminis</name>
    <dbReference type="NCBI Taxonomy" id="191047"/>
    <lineage>
        <taxon>Eukaryota</taxon>
        <taxon>Fungi</taxon>
        <taxon>Dikarya</taxon>
        <taxon>Ascomycota</taxon>
        <taxon>Pezizomycotina</taxon>
        <taxon>Eurotiomycetes</taxon>
        <taxon>Chaetothyriomycetidae</taxon>
        <taxon>Chaetothyriales</taxon>
        <taxon>Trichomeriaceae</taxon>
        <taxon>Knufia</taxon>
    </lineage>
</organism>
<proteinExistence type="predicted"/>
<comment type="caution">
    <text evidence="4">The sequence shown here is derived from an EMBL/GenBank/DDBJ whole genome shotgun (WGS) entry which is preliminary data.</text>
</comment>
<feature type="region of interest" description="Disordered" evidence="1">
    <location>
        <begin position="25"/>
        <end position="46"/>
    </location>
</feature>
<reference evidence="4 5" key="1">
    <citation type="submission" date="2022-12" db="EMBL/GenBank/DDBJ databases">
        <title>Genomic features and morphological characterization of a novel Knufia sp. strain isolated from spacecraft assembly facility.</title>
        <authorList>
            <person name="Teixeira M."/>
            <person name="Chander A.M."/>
            <person name="Stajich J.E."/>
            <person name="Venkateswaran K."/>
        </authorList>
    </citation>
    <scope>NUCLEOTIDE SEQUENCE [LARGE SCALE GENOMIC DNA]</scope>
    <source>
        <strain evidence="4 5">FJI-L2-BK-P2</strain>
    </source>
</reference>
<keyword evidence="2" id="KW-0732">Signal</keyword>
<dbReference type="Pfam" id="PF00561">
    <property type="entry name" value="Abhydrolase_1"/>
    <property type="match status" value="1"/>
</dbReference>
<feature type="region of interest" description="Disordered" evidence="1">
    <location>
        <begin position="58"/>
        <end position="81"/>
    </location>
</feature>
<dbReference type="Proteomes" id="UP001316803">
    <property type="component" value="Unassembled WGS sequence"/>
</dbReference>
<feature type="region of interest" description="Disordered" evidence="1">
    <location>
        <begin position="127"/>
        <end position="150"/>
    </location>
</feature>
<gene>
    <name evidence="4" type="ORF">OHC33_009006</name>
</gene>
<dbReference type="EMBL" id="JAKLMC020000030">
    <property type="protein sequence ID" value="KAK5950044.1"/>
    <property type="molecule type" value="Genomic_DNA"/>
</dbReference>
<name>A0AAN8I391_9EURO</name>
<dbReference type="InterPro" id="IPR029058">
    <property type="entry name" value="AB_hydrolase_fold"/>
</dbReference>
<sequence length="718" mass="77158">MAKVKLFSLLAVSFGLASAWNPVHPEGTGKPHHSKNHTTTMPPRPYLGPGPVIIPGIFNPGQKGSPSSFADTSPVSGMTTSHPLSTVTASLFPGYETGSTPVSTHSALTAQSSDGTPAWLSSILSAHAESETETPSWTMPNDSGHTVPLTIATPPPIMASSSMVQSQPPTTLTTLLKPTNGEAFSSSTATALSNIEQPHAPGFGTTTNPANVLTARQCDPKSDGCTACSNCCVLKSNTAGCGQPAAVTNVITEYQACFNIGGLGIGMWATTARDQFWNLSKQPLPGFEHAFFKLRSGLKLHYITNRSKKEKGNGRGNLFVFLHGFPDSSMVWRHCMQEPAIPMHSARLVCLDLPNYGGSDTFKEPDTSVLEAVTEFIIATREQHEDAASDEHKDFSTVIVAHDWGCVIGYRLAAEAPQLADRFVLSNGPHIGLSLANKDRVLASSSKIFKQFKEHPKTNFGCLAKSYHAIKPLLVQLLMFGYIFAFHLPSFMVKYLGTGGNKAFFRGCLHLAHGKHEDEWKQQESLAATLGPGPNELATKTANGESYGDSIHERAASVGVLFWHITAYYRNGLATNHWEKSLETIADLYNLESEAESSASASVSPVRRRSSSSASSGLWVEQYNGSLKVPSTILWGERDRAVGKAICLDGIGDYLARGSEVVILPQTAHWAPVEKESRAAIAKVISVYAATGPGEELPVYVTKEVDSVYPGSVSLMKK</sequence>
<feature type="signal peptide" evidence="2">
    <location>
        <begin position="1"/>
        <end position="19"/>
    </location>
</feature>
<feature type="compositionally biased region" description="Polar residues" evidence="1">
    <location>
        <begin position="62"/>
        <end position="81"/>
    </location>
</feature>
<feature type="domain" description="AB hydrolase-1" evidence="3">
    <location>
        <begin position="318"/>
        <end position="439"/>
    </location>
</feature>
<dbReference type="InterPro" id="IPR000073">
    <property type="entry name" value="AB_hydrolase_1"/>
</dbReference>
<evidence type="ECO:0000256" key="1">
    <source>
        <dbReference type="SAM" id="MobiDB-lite"/>
    </source>
</evidence>
<accession>A0AAN8I391</accession>
<dbReference type="PANTHER" id="PTHR43329">
    <property type="entry name" value="EPOXIDE HYDROLASE"/>
    <property type="match status" value="1"/>
</dbReference>
<feature type="chain" id="PRO_5042837374" description="AB hydrolase-1 domain-containing protein" evidence="2">
    <location>
        <begin position="20"/>
        <end position="718"/>
    </location>
</feature>
<evidence type="ECO:0000256" key="2">
    <source>
        <dbReference type="SAM" id="SignalP"/>
    </source>
</evidence>
<protein>
    <recommendedName>
        <fullName evidence="3">AB hydrolase-1 domain-containing protein</fullName>
    </recommendedName>
</protein>
<keyword evidence="5" id="KW-1185">Reference proteome</keyword>